<evidence type="ECO:0000259" key="4">
    <source>
        <dbReference type="PROSITE" id="PS01124"/>
    </source>
</evidence>
<sequence length="317" mass="35226">MYTYNKIIESLVVNVSRAEYRHWLQSLTITGNNHALNVLLRVYEGNVTIKGLGKLEAGDLLFIPAGTSLEMTLGEAAKAHILSPEALLTDSGQYLQVKADPQLLGQFPNSFGYISFGATVFDQVDFFAALDVPPFIISPAVRSETHGPPALSLTESLDRVLLEVSLEQAGKDRLIRNKTEELVVGIIRYMLAKGLFVEQLVTNSTYFNDPRLIGLFAYIKENLGGDLSNKALANIAHVSEDYLGQYFKQRTGMNPQDYIEYQRMEAALALLGDSRTSIKEIGSRVGYKDTAYFCRRFKRTFGIPAAKMRRRGTLAVG</sequence>
<dbReference type="InterPro" id="IPR018062">
    <property type="entry name" value="HTH_AraC-typ_CS"/>
</dbReference>
<dbReference type="Proteomes" id="UP001500936">
    <property type="component" value="Unassembled WGS sequence"/>
</dbReference>
<dbReference type="PANTHER" id="PTHR43280">
    <property type="entry name" value="ARAC-FAMILY TRANSCRIPTIONAL REGULATOR"/>
    <property type="match status" value="1"/>
</dbReference>
<evidence type="ECO:0000313" key="6">
    <source>
        <dbReference type="Proteomes" id="UP001500936"/>
    </source>
</evidence>
<dbReference type="Pfam" id="PF12833">
    <property type="entry name" value="HTH_18"/>
    <property type="match status" value="1"/>
</dbReference>
<organism evidence="5 6">
    <name type="scientific">Nibrella viscosa</name>
    <dbReference type="NCBI Taxonomy" id="1084524"/>
    <lineage>
        <taxon>Bacteria</taxon>
        <taxon>Pseudomonadati</taxon>
        <taxon>Bacteroidota</taxon>
        <taxon>Cytophagia</taxon>
        <taxon>Cytophagales</taxon>
        <taxon>Spirosomataceae</taxon>
        <taxon>Nibrella</taxon>
    </lineage>
</organism>
<protein>
    <recommendedName>
        <fullName evidence="4">HTH araC/xylS-type domain-containing protein</fullName>
    </recommendedName>
</protein>
<dbReference type="SMART" id="SM00342">
    <property type="entry name" value="HTH_ARAC"/>
    <property type="match status" value="1"/>
</dbReference>
<evidence type="ECO:0000313" key="5">
    <source>
        <dbReference type="EMBL" id="GAA4414045.1"/>
    </source>
</evidence>
<evidence type="ECO:0000256" key="2">
    <source>
        <dbReference type="ARBA" id="ARBA00023125"/>
    </source>
</evidence>
<dbReference type="RefSeq" id="WP_345270057.1">
    <property type="nucleotide sequence ID" value="NZ_BAABHB010000011.1"/>
</dbReference>
<dbReference type="PROSITE" id="PS00041">
    <property type="entry name" value="HTH_ARAC_FAMILY_1"/>
    <property type="match status" value="1"/>
</dbReference>
<dbReference type="InterPro" id="IPR018060">
    <property type="entry name" value="HTH_AraC"/>
</dbReference>
<gene>
    <name evidence="5" type="ORF">GCM10023187_43030</name>
</gene>
<comment type="caution">
    <text evidence="5">The sequence shown here is derived from an EMBL/GenBank/DDBJ whole genome shotgun (WGS) entry which is preliminary data.</text>
</comment>
<accession>A0ABP8KSS5</accession>
<keyword evidence="3" id="KW-0804">Transcription</keyword>
<reference evidence="6" key="1">
    <citation type="journal article" date="2019" name="Int. J. Syst. Evol. Microbiol.">
        <title>The Global Catalogue of Microorganisms (GCM) 10K type strain sequencing project: providing services to taxonomists for standard genome sequencing and annotation.</title>
        <authorList>
            <consortium name="The Broad Institute Genomics Platform"/>
            <consortium name="The Broad Institute Genome Sequencing Center for Infectious Disease"/>
            <person name="Wu L."/>
            <person name="Ma J."/>
        </authorList>
    </citation>
    <scope>NUCLEOTIDE SEQUENCE [LARGE SCALE GENOMIC DNA]</scope>
    <source>
        <strain evidence="6">JCM 17925</strain>
    </source>
</reference>
<dbReference type="EMBL" id="BAABHB010000011">
    <property type="protein sequence ID" value="GAA4414045.1"/>
    <property type="molecule type" value="Genomic_DNA"/>
</dbReference>
<keyword evidence="1" id="KW-0805">Transcription regulation</keyword>
<dbReference type="SUPFAM" id="SSF46689">
    <property type="entry name" value="Homeodomain-like"/>
    <property type="match status" value="2"/>
</dbReference>
<proteinExistence type="predicted"/>
<keyword evidence="6" id="KW-1185">Reference proteome</keyword>
<keyword evidence="2" id="KW-0238">DNA-binding</keyword>
<feature type="domain" description="HTH araC/xylS-type" evidence="4">
    <location>
        <begin position="213"/>
        <end position="311"/>
    </location>
</feature>
<name>A0ABP8KSS5_9BACT</name>
<dbReference type="InterPro" id="IPR009057">
    <property type="entry name" value="Homeodomain-like_sf"/>
</dbReference>
<dbReference type="PROSITE" id="PS01124">
    <property type="entry name" value="HTH_ARAC_FAMILY_2"/>
    <property type="match status" value="1"/>
</dbReference>
<dbReference type="PANTHER" id="PTHR43280:SF28">
    <property type="entry name" value="HTH-TYPE TRANSCRIPTIONAL ACTIVATOR RHAS"/>
    <property type="match status" value="1"/>
</dbReference>
<evidence type="ECO:0000256" key="3">
    <source>
        <dbReference type="ARBA" id="ARBA00023163"/>
    </source>
</evidence>
<dbReference type="Gene3D" id="1.10.10.60">
    <property type="entry name" value="Homeodomain-like"/>
    <property type="match status" value="2"/>
</dbReference>
<evidence type="ECO:0000256" key="1">
    <source>
        <dbReference type="ARBA" id="ARBA00023015"/>
    </source>
</evidence>